<sequence length="212" mass="23479">MTNKDKEKNIFFITVVVIIAIGYAVLRYHLKGDVPWKDFPIFVLNKGVSLGAITILTLCVSIRPLSTLGIVVFSTRAAKKLLGISGLLMTILHVLLSLLILNPSYFNVFFEENGTLSARGGISLLAGVISFMMLVVYHQCFKNGGVGKERLVNFLTSSKFILGLLLLFGLHLFFLGYHNWMNFANWKGGLPPITLVSFVVISLGVLINVFKR</sequence>
<evidence type="ECO:0008006" key="4">
    <source>
        <dbReference type="Google" id="ProtNLM"/>
    </source>
</evidence>
<accession>A0A918MI37</accession>
<feature type="transmembrane region" description="Helical" evidence="1">
    <location>
        <begin position="9"/>
        <end position="30"/>
    </location>
</feature>
<proteinExistence type="predicted"/>
<keyword evidence="1" id="KW-0812">Transmembrane</keyword>
<gene>
    <name evidence="2" type="ORF">GCM10007383_04460</name>
</gene>
<dbReference type="AlphaFoldDB" id="A0A918MI37"/>
<organism evidence="2 3">
    <name type="scientific">Arenibacter certesii</name>
    <dbReference type="NCBI Taxonomy" id="228955"/>
    <lineage>
        <taxon>Bacteria</taxon>
        <taxon>Pseudomonadati</taxon>
        <taxon>Bacteroidota</taxon>
        <taxon>Flavobacteriia</taxon>
        <taxon>Flavobacteriales</taxon>
        <taxon>Flavobacteriaceae</taxon>
        <taxon>Arenibacter</taxon>
    </lineage>
</organism>
<reference evidence="2" key="1">
    <citation type="journal article" date="2014" name="Int. J. Syst. Evol. Microbiol.">
        <title>Complete genome sequence of Corynebacterium casei LMG S-19264T (=DSM 44701T), isolated from a smear-ripened cheese.</title>
        <authorList>
            <consortium name="US DOE Joint Genome Institute (JGI-PGF)"/>
            <person name="Walter F."/>
            <person name="Albersmeier A."/>
            <person name="Kalinowski J."/>
            <person name="Ruckert C."/>
        </authorList>
    </citation>
    <scope>NUCLEOTIDE SEQUENCE</scope>
    <source>
        <strain evidence="2">KCTC 12113</strain>
    </source>
</reference>
<keyword evidence="1" id="KW-0472">Membrane</keyword>
<comment type="caution">
    <text evidence="2">The sequence shown here is derived from an EMBL/GenBank/DDBJ whole genome shotgun (WGS) entry which is preliminary data.</text>
</comment>
<protein>
    <recommendedName>
        <fullName evidence="4">Ferric oxidoreductase domain-containing protein</fullName>
    </recommendedName>
</protein>
<reference evidence="2" key="2">
    <citation type="submission" date="2020-09" db="EMBL/GenBank/DDBJ databases">
        <authorList>
            <person name="Sun Q."/>
            <person name="Kim S."/>
        </authorList>
    </citation>
    <scope>NUCLEOTIDE SEQUENCE</scope>
    <source>
        <strain evidence="2">KCTC 12113</strain>
    </source>
</reference>
<dbReference type="Proteomes" id="UP000634668">
    <property type="component" value="Unassembled WGS sequence"/>
</dbReference>
<dbReference type="EMBL" id="BMWP01000002">
    <property type="protein sequence ID" value="GGW23404.1"/>
    <property type="molecule type" value="Genomic_DNA"/>
</dbReference>
<evidence type="ECO:0000313" key="2">
    <source>
        <dbReference type="EMBL" id="GGW23404.1"/>
    </source>
</evidence>
<keyword evidence="3" id="KW-1185">Reference proteome</keyword>
<feature type="transmembrane region" description="Helical" evidence="1">
    <location>
        <begin position="81"/>
        <end position="101"/>
    </location>
</feature>
<feature type="transmembrane region" description="Helical" evidence="1">
    <location>
        <begin position="121"/>
        <end position="140"/>
    </location>
</feature>
<feature type="transmembrane region" description="Helical" evidence="1">
    <location>
        <begin position="160"/>
        <end position="177"/>
    </location>
</feature>
<keyword evidence="1" id="KW-1133">Transmembrane helix</keyword>
<evidence type="ECO:0000313" key="3">
    <source>
        <dbReference type="Proteomes" id="UP000634668"/>
    </source>
</evidence>
<evidence type="ECO:0000256" key="1">
    <source>
        <dbReference type="SAM" id="Phobius"/>
    </source>
</evidence>
<dbReference type="RefSeq" id="WP_026812193.1">
    <property type="nucleotide sequence ID" value="NZ_BMWP01000002.1"/>
</dbReference>
<feature type="transmembrane region" description="Helical" evidence="1">
    <location>
        <begin position="50"/>
        <end position="74"/>
    </location>
</feature>
<name>A0A918MI37_9FLAO</name>
<feature type="transmembrane region" description="Helical" evidence="1">
    <location>
        <begin position="189"/>
        <end position="210"/>
    </location>
</feature>